<keyword evidence="1" id="KW-0808">Transferase</keyword>
<organism evidence="1 2">
    <name type="scientific">Melia azedarach</name>
    <name type="common">Chinaberry tree</name>
    <dbReference type="NCBI Taxonomy" id="155640"/>
    <lineage>
        <taxon>Eukaryota</taxon>
        <taxon>Viridiplantae</taxon>
        <taxon>Streptophyta</taxon>
        <taxon>Embryophyta</taxon>
        <taxon>Tracheophyta</taxon>
        <taxon>Spermatophyta</taxon>
        <taxon>Magnoliopsida</taxon>
        <taxon>eudicotyledons</taxon>
        <taxon>Gunneridae</taxon>
        <taxon>Pentapetalae</taxon>
        <taxon>rosids</taxon>
        <taxon>malvids</taxon>
        <taxon>Sapindales</taxon>
        <taxon>Meliaceae</taxon>
        <taxon>Melia</taxon>
    </lineage>
</organism>
<evidence type="ECO:0000313" key="1">
    <source>
        <dbReference type="EMBL" id="KAJ4710362.1"/>
    </source>
</evidence>
<sequence>MDVDKDNGSERNVAPAQSPLIELRTSPEAPALVEVRKEPFTSKKPLDDNNDFAAIAITAEKKCSKNELPPKTVQSANKSINSTPNAPDGDMDSVSGWRSRGQTELRLDRALCNSIWLDCWPITTVSALPRNSSDHSPLVFSALVSLNSGPKPFRFQSVWLNHISFLSLVQESWQAPTHLNCPMENFSYKLRRLKYKLRVWNKDCFGDVNKNLAEANSSLADVQNRISVYGISDSLFQEETNAKAKLNEYLSTFQDIIPKLVTDEDNLALTAIPDSSEIKEAVFSLDSDSAPGPDGFSGCFYKNCWDIISYDLADSITQFRPIALANFIFKIILKIMADRLKGVVERIISPQQHAFIRGRSISDAIALVSENFQLLNRRIKGGNVGIKLDIAKAFDTMDWSFLLQVLARFGFDDCFIYWVSVILHSAKLSILVNGTPHGFFSCNRGVRQGDPLSPILFCIAEDYLSRGLTKVLETENIKAISKVRGSQPISHVLYADDAFLFCRGDAHSLENLKHFLQHYEFVSGQKIS</sequence>
<name>A0ACC1XG11_MELAZ</name>
<keyword evidence="1" id="KW-0695">RNA-directed DNA polymerase</keyword>
<keyword evidence="2" id="KW-1185">Reference proteome</keyword>
<evidence type="ECO:0000313" key="2">
    <source>
        <dbReference type="Proteomes" id="UP001164539"/>
    </source>
</evidence>
<comment type="caution">
    <text evidence="1">The sequence shown here is derived from an EMBL/GenBank/DDBJ whole genome shotgun (WGS) entry which is preliminary data.</text>
</comment>
<accession>A0ACC1XG11</accession>
<keyword evidence="1" id="KW-0548">Nucleotidyltransferase</keyword>
<protein>
    <submittedName>
        <fullName evidence="1">RNA-directed DNA polymerase (Reverse transcriptase)</fullName>
    </submittedName>
</protein>
<dbReference type="Proteomes" id="UP001164539">
    <property type="component" value="Chromosome 9"/>
</dbReference>
<proteinExistence type="predicted"/>
<reference evidence="1 2" key="1">
    <citation type="journal article" date="2023" name="Science">
        <title>Complex scaffold remodeling in plant triterpene biosynthesis.</title>
        <authorList>
            <person name="De La Pena R."/>
            <person name="Hodgson H."/>
            <person name="Liu J.C."/>
            <person name="Stephenson M.J."/>
            <person name="Martin A.C."/>
            <person name="Owen C."/>
            <person name="Harkess A."/>
            <person name="Leebens-Mack J."/>
            <person name="Jimenez L.E."/>
            <person name="Osbourn A."/>
            <person name="Sattely E.S."/>
        </authorList>
    </citation>
    <scope>NUCLEOTIDE SEQUENCE [LARGE SCALE GENOMIC DNA]</scope>
    <source>
        <strain evidence="2">cv. JPN11</strain>
        <tissue evidence="1">Leaf</tissue>
    </source>
</reference>
<gene>
    <name evidence="1" type="ORF">OWV82_016558</name>
</gene>
<dbReference type="EMBL" id="CM051402">
    <property type="protein sequence ID" value="KAJ4710362.1"/>
    <property type="molecule type" value="Genomic_DNA"/>
</dbReference>